<dbReference type="GO" id="GO:0043953">
    <property type="term" value="P:protein transport by the Tat complex"/>
    <property type="evidence" value="ECO:0007669"/>
    <property type="project" value="UniProtKB-UniRule"/>
</dbReference>
<gene>
    <name evidence="9" type="primary">tatA</name>
    <name evidence="11" type="ORF">CLG94_12185</name>
</gene>
<dbReference type="Pfam" id="PF02416">
    <property type="entry name" value="TatA_B_E"/>
    <property type="match status" value="1"/>
</dbReference>
<evidence type="ECO:0000313" key="11">
    <source>
        <dbReference type="EMBL" id="PTL34973.1"/>
    </source>
</evidence>
<dbReference type="GO" id="GO:0008320">
    <property type="term" value="F:protein transmembrane transporter activity"/>
    <property type="evidence" value="ECO:0007669"/>
    <property type="project" value="UniProtKB-UniRule"/>
</dbReference>
<name>A0A2T4TV29_9BACT</name>
<evidence type="ECO:0000256" key="3">
    <source>
        <dbReference type="ARBA" id="ARBA00022475"/>
    </source>
</evidence>
<keyword evidence="8 9" id="KW-0472">Membrane</keyword>
<keyword evidence="7 9" id="KW-0811">Translocation</keyword>
<dbReference type="PRINTS" id="PR01506">
    <property type="entry name" value="TATBPROTEIN"/>
</dbReference>
<reference evidence="12" key="2">
    <citation type="journal article" date="2018" name="Environ. Microbiol.">
        <title>Bloom of a denitrifying methanotroph, 'Candidatus Methylomirabilis limnetica', in a deep stratified lake.</title>
        <authorList>
            <person name="Graf J.S."/>
            <person name="Mayr M.J."/>
            <person name="Marchant H.K."/>
            <person name="Tienken D."/>
            <person name="Hach P.F."/>
            <person name="Brand A."/>
            <person name="Schubert C.J."/>
            <person name="Kuypers M.M."/>
            <person name="Milucka J."/>
        </authorList>
    </citation>
    <scope>NUCLEOTIDE SEQUENCE [LARGE SCALE GENOMIC DNA]</scope>
    <source>
        <strain evidence="12">Zug</strain>
    </source>
</reference>
<sequence>MFGLGMPELLIIFLIALVVFGAAKLPQIGKSLGGAIREFKKSIEAPHKEEPTAPPDEIVCSQCRQPLQKDWITCPHCGMKQEGKSGV</sequence>
<evidence type="ECO:0000313" key="12">
    <source>
        <dbReference type="Proteomes" id="UP000241436"/>
    </source>
</evidence>
<evidence type="ECO:0000256" key="9">
    <source>
        <dbReference type="HAMAP-Rule" id="MF_00236"/>
    </source>
</evidence>
<dbReference type="Pfam" id="PF13248">
    <property type="entry name" value="Zn_ribbon_3"/>
    <property type="match status" value="1"/>
</dbReference>
<comment type="subcellular location">
    <subcellularLocation>
        <location evidence="1 9">Cell membrane</location>
        <topology evidence="1 9">Single-pass membrane protein</topology>
    </subcellularLocation>
</comment>
<keyword evidence="3 9" id="KW-1003">Cell membrane</keyword>
<accession>A0A2T4TV29</accession>
<dbReference type="InterPro" id="IPR006312">
    <property type="entry name" value="TatA/E"/>
</dbReference>
<dbReference type="InterPro" id="IPR003369">
    <property type="entry name" value="TatA/B/E"/>
</dbReference>
<comment type="caution">
    <text evidence="11">The sequence shown here is derived from an EMBL/GenBank/DDBJ whole genome shotgun (WGS) entry which is preliminary data.</text>
</comment>
<dbReference type="PANTHER" id="PTHR42982:SF1">
    <property type="entry name" value="SEC-INDEPENDENT PROTEIN TRANSLOCASE PROTEIN TATA"/>
    <property type="match status" value="1"/>
</dbReference>
<evidence type="ECO:0000259" key="10">
    <source>
        <dbReference type="Pfam" id="PF13248"/>
    </source>
</evidence>
<dbReference type="GO" id="GO:0033281">
    <property type="term" value="C:TAT protein transport complex"/>
    <property type="evidence" value="ECO:0007669"/>
    <property type="project" value="UniProtKB-UniRule"/>
</dbReference>
<evidence type="ECO:0000256" key="8">
    <source>
        <dbReference type="ARBA" id="ARBA00023136"/>
    </source>
</evidence>
<dbReference type="NCBIfam" id="TIGR01411">
    <property type="entry name" value="tatAE"/>
    <property type="match status" value="1"/>
</dbReference>
<dbReference type="EMBL" id="NVQC01000036">
    <property type="protein sequence ID" value="PTL34973.1"/>
    <property type="molecule type" value="Genomic_DNA"/>
</dbReference>
<comment type="similarity">
    <text evidence="9">Belongs to the TatA/E family.</text>
</comment>
<evidence type="ECO:0000256" key="7">
    <source>
        <dbReference type="ARBA" id="ARBA00023010"/>
    </source>
</evidence>
<comment type="subunit">
    <text evidence="9">Forms a complex with TatC.</text>
</comment>
<dbReference type="Proteomes" id="UP000241436">
    <property type="component" value="Unassembled WGS sequence"/>
</dbReference>
<proteinExistence type="inferred from homology"/>
<evidence type="ECO:0000256" key="1">
    <source>
        <dbReference type="ARBA" id="ARBA00004162"/>
    </source>
</evidence>
<organism evidence="11 12">
    <name type="scientific">Candidatus Methylomirabilis limnetica</name>
    <dbReference type="NCBI Taxonomy" id="2033718"/>
    <lineage>
        <taxon>Bacteria</taxon>
        <taxon>Candidatus Methylomirabilota</taxon>
        <taxon>Candidatus Methylomirabilia</taxon>
        <taxon>Candidatus Methylomirabilales</taxon>
        <taxon>Candidatus Methylomirabilaceae</taxon>
        <taxon>Candidatus Methylomirabilis</taxon>
    </lineage>
</organism>
<comment type="function">
    <text evidence="9">Part of the twin-arginine translocation (Tat) system that transports large folded proteins containing a characteristic twin-arginine motif in their signal peptide across membranes. TatA could form the protein-conducting channel of the Tat system.</text>
</comment>
<reference evidence="11 12" key="1">
    <citation type="submission" date="2017-09" db="EMBL/GenBank/DDBJ databases">
        <title>Bloom of a denitrifying methanotroph, Candidatus Methylomirabilis limnetica, in a deep stratified lake.</title>
        <authorList>
            <person name="Graf J.S."/>
            <person name="Marchant H.K."/>
            <person name="Tienken D."/>
            <person name="Hach P.F."/>
            <person name="Brand A."/>
            <person name="Schubert C.J."/>
            <person name="Kuypers M.M."/>
            <person name="Milucka J."/>
        </authorList>
    </citation>
    <scope>NUCLEOTIDE SEQUENCE [LARGE SCALE GENOMIC DNA]</scope>
    <source>
        <strain evidence="11 12">Zug</strain>
    </source>
</reference>
<keyword evidence="4 9" id="KW-0812">Transmembrane</keyword>
<evidence type="ECO:0000256" key="5">
    <source>
        <dbReference type="ARBA" id="ARBA00022927"/>
    </source>
</evidence>
<protein>
    <recommendedName>
        <fullName evidence="9">Sec-independent protein translocase protein TatA</fullName>
    </recommendedName>
</protein>
<evidence type="ECO:0000256" key="4">
    <source>
        <dbReference type="ARBA" id="ARBA00022692"/>
    </source>
</evidence>
<keyword evidence="2 9" id="KW-0813">Transport</keyword>
<dbReference type="InterPro" id="IPR059113">
    <property type="entry name" value="Znf_ribbon"/>
</dbReference>
<keyword evidence="6 9" id="KW-1133">Transmembrane helix</keyword>
<dbReference type="RefSeq" id="WP_107563922.1">
    <property type="nucleotide sequence ID" value="NZ_NVQC01000036.1"/>
</dbReference>
<dbReference type="PANTHER" id="PTHR42982">
    <property type="entry name" value="SEC-INDEPENDENT PROTEIN TRANSLOCASE PROTEIN TATA"/>
    <property type="match status" value="1"/>
</dbReference>
<keyword evidence="5 9" id="KW-0653">Protein transport</keyword>
<dbReference type="OrthoDB" id="9813726at2"/>
<keyword evidence="12" id="KW-1185">Reference proteome</keyword>
<dbReference type="Gene3D" id="1.20.5.3310">
    <property type="match status" value="1"/>
</dbReference>
<dbReference type="AlphaFoldDB" id="A0A2T4TV29"/>
<dbReference type="HAMAP" id="MF_00236">
    <property type="entry name" value="TatA_E"/>
    <property type="match status" value="1"/>
</dbReference>
<evidence type="ECO:0000256" key="2">
    <source>
        <dbReference type="ARBA" id="ARBA00022448"/>
    </source>
</evidence>
<evidence type="ECO:0000256" key="6">
    <source>
        <dbReference type="ARBA" id="ARBA00022989"/>
    </source>
</evidence>
<feature type="domain" description="Putative zinc-ribbon" evidence="10">
    <location>
        <begin position="57"/>
        <end position="80"/>
    </location>
</feature>